<dbReference type="PROSITE" id="PS50042">
    <property type="entry name" value="CNMP_BINDING_3"/>
    <property type="match status" value="1"/>
</dbReference>
<evidence type="ECO:0000256" key="3">
    <source>
        <dbReference type="ARBA" id="ARBA00023163"/>
    </source>
</evidence>
<evidence type="ECO:0000313" key="7">
    <source>
        <dbReference type="Proteomes" id="UP000396835"/>
    </source>
</evidence>
<dbReference type="InterPro" id="IPR018490">
    <property type="entry name" value="cNMP-bd_dom_sf"/>
</dbReference>
<dbReference type="AlphaFoldDB" id="A0A449I594"/>
<dbReference type="PROSITE" id="PS51063">
    <property type="entry name" value="HTH_CRP_2"/>
    <property type="match status" value="1"/>
</dbReference>
<dbReference type="PANTHER" id="PTHR24567:SF58">
    <property type="entry name" value="CYCLIC AMP-BINDING REGULATORY PROTEIN"/>
    <property type="match status" value="1"/>
</dbReference>
<dbReference type="InterPro" id="IPR000595">
    <property type="entry name" value="cNMP-bd_dom"/>
</dbReference>
<dbReference type="Proteomes" id="UP000396835">
    <property type="component" value="Unassembled WGS sequence"/>
</dbReference>
<dbReference type="InterPro" id="IPR050397">
    <property type="entry name" value="Env_Response_Regulators"/>
</dbReference>
<protein>
    <submittedName>
        <fullName evidence="6">Transcriptional regulator</fullName>
    </submittedName>
</protein>
<keyword evidence="1" id="KW-0805">Transcription regulation</keyword>
<evidence type="ECO:0000313" key="6">
    <source>
        <dbReference type="EMBL" id="VFB14604.1"/>
    </source>
</evidence>
<feature type="domain" description="HTH crp-type" evidence="5">
    <location>
        <begin position="175"/>
        <end position="242"/>
    </location>
</feature>
<dbReference type="InterPro" id="IPR012318">
    <property type="entry name" value="HTH_CRP"/>
</dbReference>
<dbReference type="InterPro" id="IPR036390">
    <property type="entry name" value="WH_DNA-bd_sf"/>
</dbReference>
<organism evidence="6 7">
    <name type="scientific">Prevotella heparinolytica</name>
    <dbReference type="NCBI Taxonomy" id="28113"/>
    <lineage>
        <taxon>Bacteria</taxon>
        <taxon>Pseudomonadati</taxon>
        <taxon>Bacteroidota</taxon>
        <taxon>Bacteroidia</taxon>
        <taxon>Bacteroidales</taxon>
        <taxon>Bacteroidaceae</taxon>
        <taxon>Bacteroides</taxon>
    </lineage>
</organism>
<keyword evidence="2" id="KW-0238">DNA-binding</keyword>
<dbReference type="SMART" id="SM00419">
    <property type="entry name" value="HTH_CRP"/>
    <property type="match status" value="1"/>
</dbReference>
<dbReference type="SUPFAM" id="SSF51206">
    <property type="entry name" value="cAMP-binding domain-like"/>
    <property type="match status" value="1"/>
</dbReference>
<dbReference type="Pfam" id="PF13545">
    <property type="entry name" value="HTH_Crp_2"/>
    <property type="match status" value="1"/>
</dbReference>
<sequence>MKRPLHLHIIYTFVRETYAMEKILLSEKHKQLLFQIPLLRELEQDAKLSILDKLDYSVYSVEKKDVIAHQGVPCKKLYILLEGKLRVDIIDGLGNKVMIENIIAPRAFATPHLFGTDTTLPATFTAMEHCTLFTATKESTFNLISQNPKVLHNFLCITGNCNVCTVSRLKILSRKTVRERFVVYLFENKGNCSRIIPIAHTQSELAEYLNVTRPALSKEINKMTKERIIQMTGKSIEVLNEAALKGYVG</sequence>
<reference evidence="6 7" key="1">
    <citation type="submission" date="2019-02" db="EMBL/GenBank/DDBJ databases">
        <authorList>
            <consortium name="Pathogen Informatics"/>
        </authorList>
    </citation>
    <scope>NUCLEOTIDE SEQUENCE [LARGE SCALE GENOMIC DNA]</scope>
    <source>
        <strain evidence="6 7">3012STDY7078512</strain>
    </source>
</reference>
<proteinExistence type="predicted"/>
<dbReference type="SUPFAM" id="SSF46785">
    <property type="entry name" value="Winged helix' DNA-binding domain"/>
    <property type="match status" value="1"/>
</dbReference>
<evidence type="ECO:0000256" key="2">
    <source>
        <dbReference type="ARBA" id="ARBA00023125"/>
    </source>
</evidence>
<dbReference type="GO" id="GO:0005829">
    <property type="term" value="C:cytosol"/>
    <property type="evidence" value="ECO:0007669"/>
    <property type="project" value="TreeGrafter"/>
</dbReference>
<dbReference type="PANTHER" id="PTHR24567">
    <property type="entry name" value="CRP FAMILY TRANSCRIPTIONAL REGULATORY PROTEIN"/>
    <property type="match status" value="1"/>
</dbReference>
<keyword evidence="3" id="KW-0804">Transcription</keyword>
<accession>A0A449I594</accession>
<dbReference type="Gene3D" id="2.60.120.10">
    <property type="entry name" value="Jelly Rolls"/>
    <property type="match status" value="1"/>
</dbReference>
<feature type="domain" description="Cyclic nucleotide-binding" evidence="4">
    <location>
        <begin position="38"/>
        <end position="144"/>
    </location>
</feature>
<dbReference type="Pfam" id="PF00027">
    <property type="entry name" value="cNMP_binding"/>
    <property type="match status" value="1"/>
</dbReference>
<evidence type="ECO:0000256" key="1">
    <source>
        <dbReference type="ARBA" id="ARBA00023015"/>
    </source>
</evidence>
<gene>
    <name evidence="6" type="ORF">NCTC7812_02162</name>
</gene>
<evidence type="ECO:0000259" key="5">
    <source>
        <dbReference type="PROSITE" id="PS51063"/>
    </source>
</evidence>
<evidence type="ECO:0000259" key="4">
    <source>
        <dbReference type="PROSITE" id="PS50042"/>
    </source>
</evidence>
<dbReference type="CDD" id="cd00038">
    <property type="entry name" value="CAP_ED"/>
    <property type="match status" value="1"/>
</dbReference>
<dbReference type="GO" id="GO:0003700">
    <property type="term" value="F:DNA-binding transcription factor activity"/>
    <property type="evidence" value="ECO:0007669"/>
    <property type="project" value="TreeGrafter"/>
</dbReference>
<name>A0A449I594_9BACE</name>
<dbReference type="InterPro" id="IPR014710">
    <property type="entry name" value="RmlC-like_jellyroll"/>
</dbReference>
<dbReference type="EMBL" id="CAACYH010000004">
    <property type="protein sequence ID" value="VFB14604.1"/>
    <property type="molecule type" value="Genomic_DNA"/>
</dbReference>
<dbReference type="GO" id="GO:0003677">
    <property type="term" value="F:DNA binding"/>
    <property type="evidence" value="ECO:0007669"/>
    <property type="project" value="UniProtKB-KW"/>
</dbReference>